<name>A0A7J6L5L8_PEROL</name>
<dbReference type="PRINTS" id="PR00843">
    <property type="entry name" value="GLHYDRLASE30"/>
</dbReference>
<dbReference type="GO" id="GO:0004348">
    <property type="term" value="F:glucosylceramidase activity"/>
    <property type="evidence" value="ECO:0007669"/>
    <property type="project" value="InterPro"/>
</dbReference>
<dbReference type="AlphaFoldDB" id="A0A7J6L5L8"/>
<dbReference type="InterPro" id="IPR001139">
    <property type="entry name" value="Glyco_hydro_30"/>
</dbReference>
<dbReference type="GO" id="GO:0016020">
    <property type="term" value="C:membrane"/>
    <property type="evidence" value="ECO:0007669"/>
    <property type="project" value="GOC"/>
</dbReference>
<evidence type="ECO:0000313" key="7">
    <source>
        <dbReference type="EMBL" id="KAF4654482.1"/>
    </source>
</evidence>
<dbReference type="EMBL" id="JABAHT010000533">
    <property type="protein sequence ID" value="KAF4654482.1"/>
    <property type="molecule type" value="Genomic_DNA"/>
</dbReference>
<feature type="domain" description="Glycosyl hydrolase family 30 TIM-barrel" evidence="6">
    <location>
        <begin position="91"/>
        <end position="380"/>
    </location>
</feature>
<dbReference type="PANTHER" id="PTHR11069:SF23">
    <property type="entry name" value="LYSOSOMAL ACID GLUCOSYLCERAMIDASE"/>
    <property type="match status" value="1"/>
</dbReference>
<dbReference type="Proteomes" id="UP000570595">
    <property type="component" value="Unassembled WGS sequence"/>
</dbReference>
<evidence type="ECO:0000313" key="8">
    <source>
        <dbReference type="Proteomes" id="UP000570595"/>
    </source>
</evidence>
<accession>A0A7J6L5L8</accession>
<dbReference type="OrthoDB" id="406949at2759"/>
<protein>
    <recommendedName>
        <fullName evidence="6">Glycosyl hydrolase family 30 TIM-barrel domain-containing protein</fullName>
    </recommendedName>
</protein>
<evidence type="ECO:0000259" key="6">
    <source>
        <dbReference type="Pfam" id="PF02055"/>
    </source>
</evidence>
<evidence type="ECO:0000256" key="1">
    <source>
        <dbReference type="ARBA" id="ARBA00005382"/>
    </source>
</evidence>
<evidence type="ECO:0000256" key="4">
    <source>
        <dbReference type="SAM" id="MobiDB-lite"/>
    </source>
</evidence>
<dbReference type="InterPro" id="IPR017853">
    <property type="entry name" value="GH"/>
</dbReference>
<feature type="chain" id="PRO_5029648255" description="Glycosyl hydrolase family 30 TIM-barrel domain-containing protein" evidence="5">
    <location>
        <begin position="30"/>
        <end position="504"/>
    </location>
</feature>
<sequence>MTLRSVIVNLAAALMSVYLLRHLFGCSSSSKNTTKAPENPTSSPGDMQVQGFTTTPTGKKWSPMVARVSGGAAGSPKVKVKTDAVDDWPIIGFGGSVPEMPGWTMGNLSLSEEQRQPFFDMYFGDDGARYNFLRLCIHTTFDDYTFADVPDDFNLDHFDYNVTGDRENYKFQTVKKVQEMVPDLTIIGSAWSPPSWMKLGDHSMDGSPNPCLKRDPRYHQVWAKYLVTWVDAYERLGVPIWAITQQNEPQNYFTQDWATCIFEPEAQLAFIRDHLGPAMKAANKSTKLFFNDDVKTFLPDVAKLVLEDEVAAKFVDGAAVHWYTFDQYAALKGYKEKYLDKYLLISTEATNSDPSVQLEYVTDWDRAMHYVHGTIVDFVHGGSTVFMDWSMAGDRDLVTVHDNGTIRLNTPYYTFGQITKYFKPGYSVLTSLNVINPGQQADGTFPAGIEAMAAINPSRTEIVIVVLCDDRHESNATVAELLIELDLGGGRYSTIALKDVEQRS</sequence>
<comment type="similarity">
    <text evidence="1">Belongs to the glycosyl hydrolase 30 family.</text>
</comment>
<dbReference type="InterPro" id="IPR033453">
    <property type="entry name" value="Glyco_hydro_30_TIM-barrel"/>
</dbReference>
<organism evidence="7 8">
    <name type="scientific">Perkinsus olseni</name>
    <name type="common">Perkinsus atlanticus</name>
    <dbReference type="NCBI Taxonomy" id="32597"/>
    <lineage>
        <taxon>Eukaryota</taxon>
        <taxon>Sar</taxon>
        <taxon>Alveolata</taxon>
        <taxon>Perkinsozoa</taxon>
        <taxon>Perkinsea</taxon>
        <taxon>Perkinsida</taxon>
        <taxon>Perkinsidae</taxon>
        <taxon>Perkinsus</taxon>
    </lineage>
</organism>
<proteinExistence type="inferred from homology"/>
<dbReference type="GO" id="GO:0006680">
    <property type="term" value="P:glucosylceramide catabolic process"/>
    <property type="evidence" value="ECO:0007669"/>
    <property type="project" value="TreeGrafter"/>
</dbReference>
<dbReference type="Pfam" id="PF02055">
    <property type="entry name" value="Glyco_hydro_30"/>
    <property type="match status" value="1"/>
</dbReference>
<evidence type="ECO:0000256" key="3">
    <source>
        <dbReference type="ARBA" id="ARBA00022801"/>
    </source>
</evidence>
<dbReference type="Gene3D" id="3.20.20.80">
    <property type="entry name" value="Glycosidases"/>
    <property type="match status" value="1"/>
</dbReference>
<gene>
    <name evidence="7" type="ORF">FOZ61_008245</name>
</gene>
<keyword evidence="3" id="KW-0378">Hydrolase</keyword>
<feature type="signal peptide" evidence="5">
    <location>
        <begin position="1"/>
        <end position="29"/>
    </location>
</feature>
<reference evidence="7 8" key="1">
    <citation type="submission" date="2020-04" db="EMBL/GenBank/DDBJ databases">
        <title>Perkinsus olseni comparative genomics.</title>
        <authorList>
            <person name="Bogema D.R."/>
        </authorList>
    </citation>
    <scope>NUCLEOTIDE SEQUENCE [LARGE SCALE GENOMIC DNA]</scope>
    <source>
        <strain evidence="7">ATCC PRA-179</strain>
    </source>
</reference>
<dbReference type="SUPFAM" id="SSF51445">
    <property type="entry name" value="(Trans)glycosidases"/>
    <property type="match status" value="1"/>
</dbReference>
<feature type="region of interest" description="Disordered" evidence="4">
    <location>
        <begin position="29"/>
        <end position="49"/>
    </location>
</feature>
<feature type="non-terminal residue" evidence="7">
    <location>
        <position position="504"/>
    </location>
</feature>
<comment type="caution">
    <text evidence="7">The sequence shown here is derived from an EMBL/GenBank/DDBJ whole genome shotgun (WGS) entry which is preliminary data.</text>
</comment>
<evidence type="ECO:0000256" key="2">
    <source>
        <dbReference type="ARBA" id="ARBA00022729"/>
    </source>
</evidence>
<keyword evidence="2 5" id="KW-0732">Signal</keyword>
<evidence type="ECO:0000256" key="5">
    <source>
        <dbReference type="SAM" id="SignalP"/>
    </source>
</evidence>
<dbReference type="PANTHER" id="PTHR11069">
    <property type="entry name" value="GLUCOSYLCERAMIDASE"/>
    <property type="match status" value="1"/>
</dbReference>